<reference evidence="2" key="4">
    <citation type="submission" date="2017-01" db="UniProtKB">
        <authorList>
            <consortium name="EnsemblFungi"/>
        </authorList>
    </citation>
    <scope>IDENTIFICATION</scope>
    <source>
        <strain evidence="2">PH-1 / ATCC MYA-4620 / FGSC 9075 / NRRL 31084</strain>
    </source>
</reference>
<evidence type="ECO:0000313" key="1">
    <source>
        <dbReference type="EMBL" id="CEF77606.1"/>
    </source>
</evidence>
<name>A0A098DI24_GIBZE</name>
<reference evidence="1 3" key="3">
    <citation type="journal article" date="2015" name="BMC Genomics">
        <title>The completed genome sequence of the pathogenic ascomycete fungus Fusarium graminearum.</title>
        <authorList>
            <person name="King R."/>
            <person name="Urban M."/>
            <person name="Hammond-Kosack M.C."/>
            <person name="Hassani-Pak K."/>
            <person name="Hammond-Kosack K.E."/>
        </authorList>
    </citation>
    <scope>NUCLEOTIDE SEQUENCE [LARGE SCALE GENOMIC DNA]</scope>
    <source>
        <strain evidence="3">ATCC MYA-4620 / CBS 123657 / FGSC 9075 / NRRL 31084 / PH-1</strain>
        <strain evidence="1">PH-1</strain>
    </source>
</reference>
<dbReference type="Proteomes" id="UP000070720">
    <property type="component" value="Chromosome 2"/>
</dbReference>
<evidence type="ECO:0000313" key="3">
    <source>
        <dbReference type="Proteomes" id="UP000070720"/>
    </source>
</evidence>
<protein>
    <submittedName>
        <fullName evidence="1">Chromosome 2, complete genome</fullName>
    </submittedName>
</protein>
<accession>A0A0E0S281</accession>
<accession>A0A098DI24</accession>
<dbReference type="AlphaFoldDB" id="A0A098DI24"/>
<reference evidence="2 3" key="2">
    <citation type="journal article" date="2010" name="Nature">
        <title>Comparative genomics reveals mobile pathogenicity chromosomes in Fusarium.</title>
        <authorList>
            <person name="Ma L.J."/>
            <person name="van der Does H.C."/>
            <person name="Borkovich K.A."/>
            <person name="Coleman J.J."/>
            <person name="Daboussi M.J."/>
            <person name="Di Pietro A."/>
            <person name="Dufresne M."/>
            <person name="Freitag M."/>
            <person name="Grabherr M."/>
            <person name="Henrissat B."/>
            <person name="Houterman P.M."/>
            <person name="Kang S."/>
            <person name="Shim W.B."/>
            <person name="Woloshuk C."/>
            <person name="Xie X."/>
            <person name="Xu J.R."/>
            <person name="Antoniw J."/>
            <person name="Baker S.E."/>
            <person name="Bluhm B.H."/>
            <person name="Breakspear A."/>
            <person name="Brown D.W."/>
            <person name="Butchko R.A."/>
            <person name="Chapman S."/>
            <person name="Coulson R."/>
            <person name="Coutinho P.M."/>
            <person name="Danchin E.G."/>
            <person name="Diener A."/>
            <person name="Gale L.R."/>
            <person name="Gardiner D.M."/>
            <person name="Goff S."/>
            <person name="Hammond-Kosack K.E."/>
            <person name="Hilburn K."/>
            <person name="Hua-Van A."/>
            <person name="Jonkers W."/>
            <person name="Kazan K."/>
            <person name="Kodira C.D."/>
            <person name="Koehrsen M."/>
            <person name="Kumar L."/>
            <person name="Lee Y.H."/>
            <person name="Li L."/>
            <person name="Manners J.M."/>
            <person name="Miranda-Saavedra D."/>
            <person name="Mukherjee M."/>
            <person name="Park G."/>
            <person name="Park J."/>
            <person name="Park S.Y."/>
            <person name="Proctor R.H."/>
            <person name="Regev A."/>
            <person name="Ruiz-Roldan M.C."/>
            <person name="Sain D."/>
            <person name="Sakthikumar S."/>
            <person name="Sykes S."/>
            <person name="Schwartz D.C."/>
            <person name="Turgeon B.G."/>
            <person name="Wapinski I."/>
            <person name="Yoder O."/>
            <person name="Young S."/>
            <person name="Zeng Q."/>
            <person name="Zhou S."/>
            <person name="Galagan J."/>
            <person name="Cuomo C.A."/>
            <person name="Kistler H.C."/>
            <person name="Rep M."/>
        </authorList>
    </citation>
    <scope>GENOME REANNOTATION</scope>
    <source>
        <strain evidence="3">ATCC MYA-4620 / CBS 123657 / FGSC 9075 / NRRL 31084 / PH-1</strain>
        <strain evidence="2">PH-1 / ATCC MYA-4620 / FGSC 9075 / NRRL 31084</strain>
    </source>
</reference>
<proteinExistence type="predicted"/>
<organism evidence="1 3">
    <name type="scientific">Gibberella zeae (strain ATCC MYA-4620 / CBS 123657 / FGSC 9075 / NRRL 31084 / PH-1)</name>
    <name type="common">Wheat head blight fungus</name>
    <name type="synonym">Fusarium graminearum</name>
    <dbReference type="NCBI Taxonomy" id="229533"/>
    <lineage>
        <taxon>Eukaryota</taxon>
        <taxon>Fungi</taxon>
        <taxon>Dikarya</taxon>
        <taxon>Ascomycota</taxon>
        <taxon>Pezizomycotina</taxon>
        <taxon>Sordariomycetes</taxon>
        <taxon>Hypocreomycetidae</taxon>
        <taxon>Hypocreales</taxon>
        <taxon>Nectriaceae</taxon>
        <taxon>Fusarium</taxon>
    </lineage>
</organism>
<gene>
    <name evidence="1" type="ORF">FGRAMPH1_01T11605</name>
</gene>
<reference evidence="2 3" key="1">
    <citation type="journal article" date="2007" name="Science">
        <title>The Fusarium graminearum genome reveals a link between localized polymorphism and pathogen specialization.</title>
        <authorList>
            <person name="Cuomo C.A."/>
            <person name="Gueldener U."/>
            <person name="Xu J.-R."/>
            <person name="Trail F."/>
            <person name="Turgeon B.G."/>
            <person name="Di Pietro A."/>
            <person name="Walton J.D."/>
            <person name="Ma L.-J."/>
            <person name="Baker S.E."/>
            <person name="Rep M."/>
            <person name="Adam G."/>
            <person name="Antoniw J."/>
            <person name="Baldwin T."/>
            <person name="Calvo S.E."/>
            <person name="Chang Y.-L."/>
            <person name="DeCaprio D."/>
            <person name="Gale L.R."/>
            <person name="Gnerre S."/>
            <person name="Goswami R.S."/>
            <person name="Hammond-Kosack K."/>
            <person name="Harris L.J."/>
            <person name="Hilburn K."/>
            <person name="Kennell J.C."/>
            <person name="Kroken S."/>
            <person name="Magnuson J.K."/>
            <person name="Mannhaupt G."/>
            <person name="Mauceli E.W."/>
            <person name="Mewes H.-W."/>
            <person name="Mitterbauer R."/>
            <person name="Muehlbauer G."/>
            <person name="Muensterkoetter M."/>
            <person name="Nelson D."/>
            <person name="O'Donnell K."/>
            <person name="Ouellet T."/>
            <person name="Qi W."/>
            <person name="Quesneville H."/>
            <person name="Roncero M.I.G."/>
            <person name="Seong K.-Y."/>
            <person name="Tetko I.V."/>
            <person name="Urban M."/>
            <person name="Waalwijk C."/>
            <person name="Ward T.J."/>
            <person name="Yao J."/>
            <person name="Birren B.W."/>
            <person name="Kistler H.C."/>
        </authorList>
    </citation>
    <scope>NUCLEOTIDE SEQUENCE [LARGE SCALE GENOMIC DNA]</scope>
    <source>
        <strain evidence="3">ATCC MYA-4620 / CBS 123657 / FGSC 9075 / NRRL 31084 / PH-1</strain>
        <strain evidence="2">PH-1 / ATCC MYA-4620 / FGSC 9075 / NRRL 31084</strain>
    </source>
</reference>
<evidence type="ECO:0000313" key="2">
    <source>
        <dbReference type="EnsemblFungi" id="CEF77606"/>
    </source>
</evidence>
<dbReference type="EnsemblFungi" id="CEF77606">
    <property type="protein sequence ID" value="CEF77606"/>
    <property type="gene ID" value="FGRRES_20163"/>
</dbReference>
<dbReference type="InParanoid" id="A0A098DI24"/>
<dbReference type="EMBL" id="HG970333">
    <property type="protein sequence ID" value="CEF77606.1"/>
    <property type="molecule type" value="Genomic_DNA"/>
</dbReference>
<keyword evidence="3" id="KW-1185">Reference proteome</keyword>
<sequence length="97" mass="10750">MPIRLALPSLLSSNPTNIIITKTNDTMPGITIRWEDPGKWQSTMEQVDQLLEQHTGHKNYPSTKSIPPIIFGVNMPQKGIDELKGLDGVIAVINDDD</sequence>
<dbReference type="VEuPathDB" id="FungiDB:FGRAMPH1_01G11605"/>